<reference evidence="2" key="1">
    <citation type="submission" date="2020-06" db="EMBL/GenBank/DDBJ databases">
        <authorList>
            <person name="Onetto C."/>
        </authorList>
    </citation>
    <scope>NUCLEOTIDE SEQUENCE</scope>
</reference>
<dbReference type="OrthoDB" id="3911545at2759"/>
<evidence type="ECO:0008006" key="4">
    <source>
        <dbReference type="Google" id="ProtNLM"/>
    </source>
</evidence>
<feature type="chain" id="PRO_5040357951" description="AA1-like domain-containing protein" evidence="1">
    <location>
        <begin position="21"/>
        <end position="155"/>
    </location>
</feature>
<dbReference type="Proteomes" id="UP000714618">
    <property type="component" value="Unassembled WGS sequence"/>
</dbReference>
<evidence type="ECO:0000313" key="2">
    <source>
        <dbReference type="EMBL" id="CAD0093575.1"/>
    </source>
</evidence>
<dbReference type="EMBL" id="CAIJEO010000005">
    <property type="protein sequence ID" value="CAD0093575.1"/>
    <property type="molecule type" value="Genomic_DNA"/>
</dbReference>
<feature type="signal peptide" evidence="1">
    <location>
        <begin position="1"/>
        <end position="20"/>
    </location>
</feature>
<accession>A0A9N8PER2</accession>
<organism evidence="2 3">
    <name type="scientific">Aureobasidium mustum</name>
    <dbReference type="NCBI Taxonomy" id="2773714"/>
    <lineage>
        <taxon>Eukaryota</taxon>
        <taxon>Fungi</taxon>
        <taxon>Dikarya</taxon>
        <taxon>Ascomycota</taxon>
        <taxon>Pezizomycotina</taxon>
        <taxon>Dothideomycetes</taxon>
        <taxon>Dothideomycetidae</taxon>
        <taxon>Dothideales</taxon>
        <taxon>Saccotheciaceae</taxon>
        <taxon>Aureobasidium</taxon>
    </lineage>
</organism>
<evidence type="ECO:0000256" key="1">
    <source>
        <dbReference type="SAM" id="SignalP"/>
    </source>
</evidence>
<keyword evidence="3" id="KW-1185">Reference proteome</keyword>
<comment type="caution">
    <text evidence="2">The sequence shown here is derived from an EMBL/GenBank/DDBJ whole genome shotgun (WGS) entry which is preliminary data.</text>
</comment>
<name>A0A9N8PER2_9PEZI</name>
<sequence>MYTLLTLLTIAVALLTTVMALPHQKRISESEPWHITYLFVFTATPGSQNNQIVFNLLDNNTGLQTDTICARSVPGSIEDATNFYPCVNDDFNFRWDGTTLRIQRFYTDPAVGPCPQYCSVTVYGNGTPNLTVTELSVDGKGETNPTTHKTTEERG</sequence>
<gene>
    <name evidence="2" type="ORF">AWRI4233_LOCUS4274</name>
</gene>
<protein>
    <recommendedName>
        <fullName evidence="4">AA1-like domain-containing protein</fullName>
    </recommendedName>
</protein>
<evidence type="ECO:0000313" key="3">
    <source>
        <dbReference type="Proteomes" id="UP000714618"/>
    </source>
</evidence>
<keyword evidence="1" id="KW-0732">Signal</keyword>
<dbReference type="AlphaFoldDB" id="A0A9N8PER2"/>
<proteinExistence type="predicted"/>